<evidence type="ECO:0000256" key="4">
    <source>
        <dbReference type="ARBA" id="ARBA00022741"/>
    </source>
</evidence>
<proteinExistence type="predicted"/>
<accession>A0A167ASB9</accession>
<dbReference type="PANTHER" id="PTHR43290">
    <property type="entry name" value="MEVALONATE KINASE"/>
    <property type="match status" value="1"/>
</dbReference>
<dbReference type="NCBIfam" id="TIGR00549">
    <property type="entry name" value="mevalon_kin"/>
    <property type="match status" value="1"/>
</dbReference>
<feature type="domain" description="GHMP kinase C-terminal" evidence="11">
    <location>
        <begin position="218"/>
        <end position="297"/>
    </location>
</feature>
<dbReference type="InterPro" id="IPR006204">
    <property type="entry name" value="GHMP_kinase_N_dom"/>
</dbReference>
<dbReference type="PANTHER" id="PTHR43290:SF2">
    <property type="entry name" value="MEVALONATE KINASE"/>
    <property type="match status" value="1"/>
</dbReference>
<dbReference type="SUPFAM" id="SSF54211">
    <property type="entry name" value="Ribosomal protein S5 domain 2-like"/>
    <property type="match status" value="1"/>
</dbReference>
<feature type="domain" description="GHMP kinase N-terminal" evidence="10">
    <location>
        <begin position="75"/>
        <end position="148"/>
    </location>
</feature>
<evidence type="ECO:0000256" key="5">
    <source>
        <dbReference type="ARBA" id="ARBA00022777"/>
    </source>
</evidence>
<evidence type="ECO:0000256" key="8">
    <source>
        <dbReference type="ARBA" id="ARBA00023098"/>
    </source>
</evidence>
<evidence type="ECO:0000256" key="7">
    <source>
        <dbReference type="ARBA" id="ARBA00022842"/>
    </source>
</evidence>
<evidence type="ECO:0000313" key="13">
    <source>
        <dbReference type="Proteomes" id="UP000077134"/>
    </source>
</evidence>
<dbReference type="InterPro" id="IPR013750">
    <property type="entry name" value="GHMP_kinase_C_dom"/>
</dbReference>
<dbReference type="UniPathway" id="UPA00057">
    <property type="reaction ID" value="UER00098"/>
</dbReference>
<keyword evidence="4" id="KW-0547">Nucleotide-binding</keyword>
<dbReference type="GO" id="GO:0019287">
    <property type="term" value="P:isopentenyl diphosphate biosynthetic process, mevalonate pathway"/>
    <property type="evidence" value="ECO:0007669"/>
    <property type="project" value="UniProtKB-UniPathway"/>
</dbReference>
<evidence type="ECO:0000256" key="2">
    <source>
        <dbReference type="ARBA" id="ARBA00022516"/>
    </source>
</evidence>
<dbReference type="SUPFAM" id="SSF55060">
    <property type="entry name" value="GHMP Kinase, C-terminal domain"/>
    <property type="match status" value="1"/>
</dbReference>
<evidence type="ECO:0000256" key="6">
    <source>
        <dbReference type="ARBA" id="ARBA00022840"/>
    </source>
</evidence>
<dbReference type="AlphaFoldDB" id="A0A167ASB9"/>
<dbReference type="InterPro" id="IPR014721">
    <property type="entry name" value="Ribsml_uS5_D2-typ_fold_subgr"/>
</dbReference>
<evidence type="ECO:0000259" key="10">
    <source>
        <dbReference type="Pfam" id="PF00288"/>
    </source>
</evidence>
<keyword evidence="1" id="KW-0963">Cytoplasm</keyword>
<reference evidence="12 13" key="1">
    <citation type="submission" date="2016-02" db="EMBL/GenBank/DDBJ databases">
        <title>Paenibacillus sp. LPB0068, isolated from Crassostrea gigas.</title>
        <authorList>
            <person name="Shin S.-K."/>
            <person name="Yi H."/>
        </authorList>
    </citation>
    <scope>NUCLEOTIDE SEQUENCE [LARGE SCALE GENOMIC DNA]</scope>
    <source>
        <strain evidence="12 13">LPB0068</strain>
    </source>
</reference>
<dbReference type="Gene3D" id="3.30.230.10">
    <property type="match status" value="1"/>
</dbReference>
<keyword evidence="6" id="KW-0067">ATP-binding</keyword>
<dbReference type="STRING" id="1763538.LPB68_16750"/>
<dbReference type="Pfam" id="PF00288">
    <property type="entry name" value="GHMP_kinases_N"/>
    <property type="match status" value="1"/>
</dbReference>
<keyword evidence="7" id="KW-0460">Magnesium</keyword>
<dbReference type="InterPro" id="IPR036554">
    <property type="entry name" value="GHMP_kinase_C_sf"/>
</dbReference>
<evidence type="ECO:0000256" key="3">
    <source>
        <dbReference type="ARBA" id="ARBA00022679"/>
    </source>
</evidence>
<keyword evidence="3" id="KW-0808">Transferase</keyword>
<dbReference type="GO" id="GO:0004496">
    <property type="term" value="F:mevalonate kinase activity"/>
    <property type="evidence" value="ECO:0007669"/>
    <property type="project" value="InterPro"/>
</dbReference>
<dbReference type="PRINTS" id="PR00959">
    <property type="entry name" value="MEVGALKINASE"/>
</dbReference>
<keyword evidence="5 12" id="KW-0418">Kinase</keyword>
<comment type="caution">
    <text evidence="12">The sequence shown here is derived from an EMBL/GenBank/DDBJ whole genome shotgun (WGS) entry which is preliminary data.</text>
</comment>
<dbReference type="RefSeq" id="WP_068661123.1">
    <property type="nucleotide sequence ID" value="NZ_CP017770.1"/>
</dbReference>
<dbReference type="GO" id="GO:0005829">
    <property type="term" value="C:cytosol"/>
    <property type="evidence" value="ECO:0007669"/>
    <property type="project" value="TreeGrafter"/>
</dbReference>
<sequence>MIATGRANGKIILMGEHAVVYGEPAVAIPFPAASIETTIKQTSGPVMLDCVFYNGSLAQAPDRLLSLSTVITSTVTELQQPLTNFSITIESTIPPERGMGSSAAVAVATIRALYNYFDQPLSTAKLLELTHISEVIAHGNPSGLDAAMTSGKEPLYYKKGQPNEAFPLQLNAYLVVADTGVTGKTREAIESISLLRQTSPVQTEEKIHYLGELAKRAKVAIETNRPVELGQYMSRAHESLSFLGVSNEILNDLVEEALAAGALGAKLTGGGRGGCMIALASDEEMANQVAQALLEAGAVNTWVYRMGDESFDD</sequence>
<dbReference type="GO" id="GO:0005524">
    <property type="term" value="F:ATP binding"/>
    <property type="evidence" value="ECO:0007669"/>
    <property type="project" value="UniProtKB-KW"/>
</dbReference>
<evidence type="ECO:0000256" key="9">
    <source>
        <dbReference type="ARBA" id="ARBA00029438"/>
    </source>
</evidence>
<keyword evidence="2" id="KW-0444">Lipid biosynthesis</keyword>
<comment type="pathway">
    <text evidence="9">Isoprenoid biosynthesis; isopentenyl diphosphate biosynthesis via mevalonate pathway; isopentenyl diphosphate from (R)-mevalonate: step 1/3.</text>
</comment>
<evidence type="ECO:0000259" key="11">
    <source>
        <dbReference type="Pfam" id="PF08544"/>
    </source>
</evidence>
<organism evidence="12 13">
    <name type="scientific">Paenibacillus crassostreae</name>
    <dbReference type="NCBI Taxonomy" id="1763538"/>
    <lineage>
        <taxon>Bacteria</taxon>
        <taxon>Bacillati</taxon>
        <taxon>Bacillota</taxon>
        <taxon>Bacilli</taxon>
        <taxon>Bacillales</taxon>
        <taxon>Paenibacillaceae</taxon>
        <taxon>Paenibacillus</taxon>
    </lineage>
</organism>
<name>A0A167ASB9_9BACL</name>
<dbReference type="Proteomes" id="UP000077134">
    <property type="component" value="Unassembled WGS sequence"/>
</dbReference>
<dbReference type="EMBL" id="LSFN01000040">
    <property type="protein sequence ID" value="OAB71374.1"/>
    <property type="molecule type" value="Genomic_DNA"/>
</dbReference>
<dbReference type="Gene3D" id="3.30.70.890">
    <property type="entry name" value="GHMP kinase, C-terminal domain"/>
    <property type="match status" value="1"/>
</dbReference>
<dbReference type="OrthoDB" id="9764892at2"/>
<protein>
    <submittedName>
        <fullName evidence="12">Mevalonate kinase</fullName>
    </submittedName>
</protein>
<evidence type="ECO:0000256" key="1">
    <source>
        <dbReference type="ARBA" id="ARBA00022490"/>
    </source>
</evidence>
<dbReference type="InterPro" id="IPR006205">
    <property type="entry name" value="Mev_gal_kin"/>
</dbReference>
<keyword evidence="8" id="KW-0443">Lipid metabolism</keyword>
<evidence type="ECO:0000313" key="12">
    <source>
        <dbReference type="EMBL" id="OAB71374.1"/>
    </source>
</evidence>
<dbReference type="InterPro" id="IPR020568">
    <property type="entry name" value="Ribosomal_Su5_D2-typ_SF"/>
</dbReference>
<dbReference type="KEGG" id="pcx:LPB68_16750"/>
<dbReference type="Pfam" id="PF08544">
    <property type="entry name" value="GHMP_kinases_C"/>
    <property type="match status" value="1"/>
</dbReference>
<gene>
    <name evidence="12" type="ORF">PNBC_19620</name>
</gene>
<keyword evidence="13" id="KW-1185">Reference proteome</keyword>